<evidence type="ECO:0000313" key="3">
    <source>
        <dbReference type="EMBL" id="XCB28894.1"/>
    </source>
</evidence>
<sequence>MTQKQVSTSKPVLALEEETGRFLAAWMHVRQVVQAANFNRFHRAGLSATQFMILNVISDEGLNLTQLARKLNLSPASLKITVDSLEDRGLVLRRKSDKDARKVDILNTKEGTRLKNTASGEFHRFMAELFTAMSGTERQGLLTGLERMVDLSPLQNGDNLQELTTPHADAAPQAKRSSRRSVAG</sequence>
<dbReference type="PANTHER" id="PTHR33164:SF89">
    <property type="entry name" value="MARR FAMILY REGULATORY PROTEIN"/>
    <property type="match status" value="1"/>
</dbReference>
<dbReference type="Pfam" id="PF01047">
    <property type="entry name" value="MarR"/>
    <property type="match status" value="1"/>
</dbReference>
<dbReference type="PANTHER" id="PTHR33164">
    <property type="entry name" value="TRANSCRIPTIONAL REGULATOR, MARR FAMILY"/>
    <property type="match status" value="1"/>
</dbReference>
<dbReference type="InterPro" id="IPR036388">
    <property type="entry name" value="WH-like_DNA-bd_sf"/>
</dbReference>
<dbReference type="Gene3D" id="1.10.10.10">
    <property type="entry name" value="Winged helix-like DNA-binding domain superfamily/Winged helix DNA-binding domain"/>
    <property type="match status" value="1"/>
</dbReference>
<proteinExistence type="predicted"/>
<dbReference type="InterPro" id="IPR000835">
    <property type="entry name" value="HTH_MarR-typ"/>
</dbReference>
<feature type="domain" description="HTH marR-type" evidence="2">
    <location>
        <begin position="1"/>
        <end position="150"/>
    </location>
</feature>
<keyword evidence="3" id="KW-0614">Plasmid</keyword>
<dbReference type="RefSeq" id="WP_353070546.1">
    <property type="nucleotide sequence ID" value="NZ_CP132934.1"/>
</dbReference>
<dbReference type="GO" id="GO:0006950">
    <property type="term" value="P:response to stress"/>
    <property type="evidence" value="ECO:0007669"/>
    <property type="project" value="TreeGrafter"/>
</dbReference>
<dbReference type="InterPro" id="IPR036390">
    <property type="entry name" value="WH_DNA-bd_sf"/>
</dbReference>
<organism evidence="3">
    <name type="scientific">Tunturiibacter empetritectus</name>
    <dbReference type="NCBI Taxonomy" id="3069691"/>
    <lineage>
        <taxon>Bacteria</taxon>
        <taxon>Pseudomonadati</taxon>
        <taxon>Acidobacteriota</taxon>
        <taxon>Terriglobia</taxon>
        <taxon>Terriglobales</taxon>
        <taxon>Acidobacteriaceae</taxon>
        <taxon>Tunturiibacter</taxon>
    </lineage>
</organism>
<dbReference type="EMBL" id="CP132934">
    <property type="protein sequence ID" value="XCB28894.1"/>
    <property type="molecule type" value="Genomic_DNA"/>
</dbReference>
<feature type="region of interest" description="Disordered" evidence="1">
    <location>
        <begin position="156"/>
        <end position="184"/>
    </location>
</feature>
<accession>A0AAU7ZJV7</accession>
<dbReference type="SUPFAM" id="SSF46785">
    <property type="entry name" value="Winged helix' DNA-binding domain"/>
    <property type="match status" value="1"/>
</dbReference>
<dbReference type="GO" id="GO:0003700">
    <property type="term" value="F:DNA-binding transcription factor activity"/>
    <property type="evidence" value="ECO:0007669"/>
    <property type="project" value="InterPro"/>
</dbReference>
<dbReference type="PRINTS" id="PR00598">
    <property type="entry name" value="HTHMARR"/>
</dbReference>
<dbReference type="InterPro" id="IPR039422">
    <property type="entry name" value="MarR/SlyA-like"/>
</dbReference>
<gene>
    <name evidence="3" type="ORF">RBB75_20880</name>
</gene>
<evidence type="ECO:0000256" key="1">
    <source>
        <dbReference type="SAM" id="MobiDB-lite"/>
    </source>
</evidence>
<evidence type="ECO:0000259" key="2">
    <source>
        <dbReference type="PROSITE" id="PS50995"/>
    </source>
</evidence>
<geneLocation type="plasmid" evidence="3">
    <name>unnamed2</name>
</geneLocation>
<dbReference type="PROSITE" id="PS50995">
    <property type="entry name" value="HTH_MARR_2"/>
    <property type="match status" value="1"/>
</dbReference>
<protein>
    <submittedName>
        <fullName evidence="3">MarR family transcriptional regulator</fullName>
    </submittedName>
</protein>
<reference evidence="3" key="2">
    <citation type="journal article" date="2024" name="Environ. Microbiol.">
        <title>Genome analysis and description of Tunturibacter gen. nov. expands the diversity of Terriglobia in tundra soils.</title>
        <authorList>
            <person name="Messyasz A."/>
            <person name="Mannisto M.K."/>
            <person name="Kerkhof L.J."/>
            <person name="Haggblom M.M."/>
        </authorList>
    </citation>
    <scope>NUCLEOTIDE SEQUENCE</scope>
    <source>
        <strain evidence="3">M8UP23</strain>
    </source>
</reference>
<dbReference type="SMART" id="SM00347">
    <property type="entry name" value="HTH_MARR"/>
    <property type="match status" value="1"/>
</dbReference>
<dbReference type="AlphaFoldDB" id="A0AAU7ZJV7"/>
<name>A0AAU7ZJV7_9BACT</name>
<dbReference type="KEGG" id="temp:RBB75_20880"/>
<reference evidence="3" key="1">
    <citation type="submission" date="2023-08" db="EMBL/GenBank/DDBJ databases">
        <authorList>
            <person name="Messyasz A."/>
            <person name="Mannisto M.K."/>
            <person name="Kerkhof L.J."/>
            <person name="Haggblom M."/>
        </authorList>
    </citation>
    <scope>NUCLEOTIDE SEQUENCE</scope>
    <source>
        <strain evidence="3">M8UP23</strain>
        <plasmid evidence="3">unnamed2</plasmid>
    </source>
</reference>